<organism evidence="1">
    <name type="scientific">freshwater metagenome</name>
    <dbReference type="NCBI Taxonomy" id="449393"/>
    <lineage>
        <taxon>unclassified sequences</taxon>
        <taxon>metagenomes</taxon>
        <taxon>ecological metagenomes</taxon>
    </lineage>
</organism>
<evidence type="ECO:0000313" key="1">
    <source>
        <dbReference type="EMBL" id="CAB4937741.1"/>
    </source>
</evidence>
<dbReference type="EMBL" id="CAFBMW010000011">
    <property type="protein sequence ID" value="CAB4937741.1"/>
    <property type="molecule type" value="Genomic_DNA"/>
</dbReference>
<protein>
    <submittedName>
        <fullName evidence="1">Unannotated protein</fullName>
    </submittedName>
</protein>
<reference evidence="1" key="1">
    <citation type="submission" date="2020-05" db="EMBL/GenBank/DDBJ databases">
        <authorList>
            <person name="Chiriac C."/>
            <person name="Salcher M."/>
            <person name="Ghai R."/>
            <person name="Kavagutti S V."/>
        </authorList>
    </citation>
    <scope>NUCLEOTIDE SEQUENCE</scope>
</reference>
<sequence>MELGTEAQGLRASRRNVVRGAAWSVPVIAVATAAPAFAASPCDVNSYTLDWSGGTSASGLTSYTPPTNPAGSGVKVGTATVAPPSGSLGSVMTVTFSSRMIGSMVRASDNLTLSAEQNVGGLGLGPGLNVSHADGIPSGYANRQELSISFTREVTGLQFTITDIDALSGGWIDQIAVSGTRTGTPVATVQGTGATDNPWMPTVYGNRPNNASGGNVSVAFTAPIPANTPIVISFWNMTNGGDGNQRVFLSDMTFNAKGC</sequence>
<gene>
    <name evidence="1" type="ORF">UFOPK3662_01662</name>
</gene>
<dbReference type="AlphaFoldDB" id="A0A6J7J4E9"/>
<name>A0A6J7J4E9_9ZZZZ</name>
<accession>A0A6J7J4E9</accession>
<proteinExistence type="predicted"/>